<protein>
    <recommendedName>
        <fullName evidence="4">NACHT domain-containing protein</fullName>
    </recommendedName>
</protein>
<feature type="region of interest" description="Disordered" evidence="1">
    <location>
        <begin position="885"/>
        <end position="984"/>
    </location>
</feature>
<dbReference type="Proteomes" id="UP001213000">
    <property type="component" value="Unassembled WGS sequence"/>
</dbReference>
<dbReference type="InterPro" id="IPR016159">
    <property type="entry name" value="Cullin_repeat-like_dom_sf"/>
</dbReference>
<gene>
    <name evidence="2" type="ORF">NP233_g2651</name>
</gene>
<organism evidence="2 3">
    <name type="scientific">Leucocoprinus birnbaumii</name>
    <dbReference type="NCBI Taxonomy" id="56174"/>
    <lineage>
        <taxon>Eukaryota</taxon>
        <taxon>Fungi</taxon>
        <taxon>Dikarya</taxon>
        <taxon>Basidiomycota</taxon>
        <taxon>Agaricomycotina</taxon>
        <taxon>Agaricomycetes</taxon>
        <taxon>Agaricomycetidae</taxon>
        <taxon>Agaricales</taxon>
        <taxon>Agaricineae</taxon>
        <taxon>Agaricaceae</taxon>
        <taxon>Leucocoprinus</taxon>
    </lineage>
</organism>
<evidence type="ECO:0000256" key="1">
    <source>
        <dbReference type="SAM" id="MobiDB-lite"/>
    </source>
</evidence>
<evidence type="ECO:0000313" key="2">
    <source>
        <dbReference type="EMBL" id="KAJ3573089.1"/>
    </source>
</evidence>
<feature type="compositionally biased region" description="Polar residues" evidence="1">
    <location>
        <begin position="897"/>
        <end position="915"/>
    </location>
</feature>
<comment type="caution">
    <text evidence="2">The sequence shown here is derived from an EMBL/GenBank/DDBJ whole genome shotgun (WGS) entry which is preliminary data.</text>
</comment>
<sequence length="984" mass="112423">MEWLTISASSQPSPTRLPLKTLLDKELEVQFRELIIAPFLELQNLLHPLPQKVVFIDGLDECGSDPAQTKIIDLITKSVITYGQRVPLIWALFSRPETHLSSVLSRHIKSLLVWTIHLQVSRDHDNDIRVYFRNSLRVPTSFDDVDPPTTLSAWPSEEDLEILVTMVAGLFIYAVTVVRFIMDKGALSPQRQLREVLEFYSERDLRQPSKSTKVTSELDAFYSLIMGRIPPQQLLVVRQILLIVHTTGQSSLPIRIPAIIMGLALPEVKNSLSMLCSVLELQQYKFMPWEWEQRRWPGSATLYFYHASFMEFLWDQERSKEYCIQDPRYYGFLAARGMSLVKEMYQMNGLSRDDRHQQLRKLLSVFPDESSTPETCLNFRDELLYDYLYAHTMSWYAHSGDSVEASEAIRAIAGVVNLSYFFFINKDELKLLSEENCQLVESHRLLRHRWPTSLSPTVDVQNTESTNVPPHWNVLWTSIMSILDLPVLFLSYEKQDELTEKLSPLLHEASKNRRLSKYIRSKLTHSYSSSAQIALARAKEVDLDALTDVELLDYYSYEWYKDLSHGNVSYYLRVVEAPRTFISAIVSPWIDFFVFIQGDSRRLTRAACSLLARRRNGELTPYLAPSIDFSGQVLLAFANSVEYRDWGSQIEEELIPGLGFLSAFTGIVRRIGWGGSHLGAGSGQTQIETEIQQAAEAYYRAEKPIIFNDSPTSYLNRVANIIKAERSNGMCPEWCIEVLMEDHWTELFGKVGEILASGNDPDDCLGFMLDTIHWSRQRIPRLQHIFGEHIRTITRNTISEWGEDGMPSEKIRACASALLDIKEHQYEKAQEVLGRYDDDPYRHAVDQAFYEVLDSYPVWRHAVNEVLAEQEGGVLRALFSMDTNAKADFHEPPPPTQSGQQSRLDSKPHSSQGSLPSMVEDQIVSSSVRESKGQEIVGESDNTPSDGQAYQGGDPGVSNQKGGSEKVRKRDKLAKSIRRFFKRN</sequence>
<dbReference type="AlphaFoldDB" id="A0AAD5VY08"/>
<name>A0AAD5VY08_9AGAR</name>
<dbReference type="SUPFAM" id="SSF74788">
    <property type="entry name" value="Cullin repeat-like"/>
    <property type="match status" value="1"/>
</dbReference>
<proteinExistence type="predicted"/>
<evidence type="ECO:0000313" key="3">
    <source>
        <dbReference type="Proteomes" id="UP001213000"/>
    </source>
</evidence>
<accession>A0AAD5VY08</accession>
<feature type="compositionally biased region" description="Basic residues" evidence="1">
    <location>
        <begin position="969"/>
        <end position="984"/>
    </location>
</feature>
<evidence type="ECO:0008006" key="4">
    <source>
        <dbReference type="Google" id="ProtNLM"/>
    </source>
</evidence>
<dbReference type="EMBL" id="JANIEX010000115">
    <property type="protein sequence ID" value="KAJ3573089.1"/>
    <property type="molecule type" value="Genomic_DNA"/>
</dbReference>
<reference evidence="2" key="1">
    <citation type="submission" date="2022-07" db="EMBL/GenBank/DDBJ databases">
        <title>Genome Sequence of Leucocoprinus birnbaumii.</title>
        <authorList>
            <person name="Buettner E."/>
        </authorList>
    </citation>
    <scope>NUCLEOTIDE SEQUENCE</scope>
    <source>
        <strain evidence="2">VT141</strain>
    </source>
</reference>
<keyword evidence="3" id="KW-1185">Reference proteome</keyword>